<comment type="similarity">
    <text evidence="1 4">Belongs to the universal ribosomal protein uL15 family.</text>
</comment>
<gene>
    <name evidence="4 7" type="primary">rplO</name>
    <name evidence="7" type="ORF">COV04_01555</name>
</gene>
<dbReference type="NCBIfam" id="TIGR01071">
    <property type="entry name" value="rplO_bact"/>
    <property type="match status" value="1"/>
</dbReference>
<evidence type="ECO:0000259" key="6">
    <source>
        <dbReference type="Pfam" id="PF00828"/>
    </source>
</evidence>
<evidence type="ECO:0000256" key="2">
    <source>
        <dbReference type="ARBA" id="ARBA00022980"/>
    </source>
</evidence>
<evidence type="ECO:0000313" key="8">
    <source>
        <dbReference type="Proteomes" id="UP000231152"/>
    </source>
</evidence>
<comment type="function">
    <text evidence="4">Binds to the 23S rRNA.</text>
</comment>
<dbReference type="InterPro" id="IPR030878">
    <property type="entry name" value="Ribosomal_uL15"/>
</dbReference>
<feature type="compositionally biased region" description="Polar residues" evidence="5">
    <location>
        <begin position="1"/>
        <end position="10"/>
    </location>
</feature>
<dbReference type="SUPFAM" id="SSF52080">
    <property type="entry name" value="Ribosomal proteins L15p and L18e"/>
    <property type="match status" value="1"/>
</dbReference>
<dbReference type="EMBL" id="PFET01000006">
    <property type="protein sequence ID" value="PJE76011.1"/>
    <property type="molecule type" value="Genomic_DNA"/>
</dbReference>
<evidence type="ECO:0000256" key="5">
    <source>
        <dbReference type="SAM" id="MobiDB-lite"/>
    </source>
</evidence>
<dbReference type="GO" id="GO:0006412">
    <property type="term" value="P:translation"/>
    <property type="evidence" value="ECO:0007669"/>
    <property type="project" value="UniProtKB-UniRule"/>
</dbReference>
<organism evidence="7 8">
    <name type="scientific">Candidatus Uhrbacteria bacterium CG10_big_fil_rev_8_21_14_0_10_48_11</name>
    <dbReference type="NCBI Taxonomy" id="1975037"/>
    <lineage>
        <taxon>Bacteria</taxon>
        <taxon>Candidatus Uhriibacteriota</taxon>
    </lineage>
</organism>
<dbReference type="AlphaFoldDB" id="A0A2M8LEY6"/>
<comment type="caution">
    <text evidence="7">The sequence shown here is derived from an EMBL/GenBank/DDBJ whole genome shotgun (WGS) entry which is preliminary data.</text>
</comment>
<dbReference type="GO" id="GO:0019843">
    <property type="term" value="F:rRNA binding"/>
    <property type="evidence" value="ECO:0007669"/>
    <property type="project" value="UniProtKB-UniRule"/>
</dbReference>
<evidence type="ECO:0000256" key="1">
    <source>
        <dbReference type="ARBA" id="ARBA00007320"/>
    </source>
</evidence>
<comment type="subunit">
    <text evidence="4">Part of the 50S ribosomal subunit.</text>
</comment>
<dbReference type="GO" id="GO:0003735">
    <property type="term" value="F:structural constituent of ribosome"/>
    <property type="evidence" value="ECO:0007669"/>
    <property type="project" value="InterPro"/>
</dbReference>
<sequence>MVLSLSTLKTNPKRSHRRVGRGNGSGRGSYAGRGLKGQKSRTGGSRGLKRLSMQQFFRRIPKTGGFTHNDKQQAAIGLSALAKAFPANATITPQTLVKKNLVPAGSAVKILNNGTLEHALTIRGCQVSASAVEVITKAGGKVIPLT</sequence>
<dbReference type="Gene3D" id="3.100.10.10">
    <property type="match status" value="1"/>
</dbReference>
<feature type="region of interest" description="Disordered" evidence="5">
    <location>
        <begin position="1"/>
        <end position="47"/>
    </location>
</feature>
<keyword evidence="3 4" id="KW-0687">Ribonucleoprotein</keyword>
<protein>
    <recommendedName>
        <fullName evidence="4">Large ribosomal subunit protein uL15</fullName>
    </recommendedName>
</protein>
<dbReference type="InterPro" id="IPR005749">
    <property type="entry name" value="Ribosomal_uL15_bac-type"/>
</dbReference>
<dbReference type="HAMAP" id="MF_01341">
    <property type="entry name" value="Ribosomal_uL15"/>
    <property type="match status" value="1"/>
</dbReference>
<dbReference type="PANTHER" id="PTHR12934">
    <property type="entry name" value="50S RIBOSOMAL PROTEIN L15"/>
    <property type="match status" value="1"/>
</dbReference>
<evidence type="ECO:0000256" key="4">
    <source>
        <dbReference type="HAMAP-Rule" id="MF_01341"/>
    </source>
</evidence>
<keyword evidence="2 4" id="KW-0689">Ribosomal protein</keyword>
<evidence type="ECO:0000313" key="7">
    <source>
        <dbReference type="EMBL" id="PJE76011.1"/>
    </source>
</evidence>
<evidence type="ECO:0000256" key="3">
    <source>
        <dbReference type="ARBA" id="ARBA00023274"/>
    </source>
</evidence>
<dbReference type="Pfam" id="PF00828">
    <property type="entry name" value="Ribosomal_L27A"/>
    <property type="match status" value="1"/>
</dbReference>
<name>A0A2M8LEY6_9BACT</name>
<proteinExistence type="inferred from homology"/>
<dbReference type="InterPro" id="IPR021131">
    <property type="entry name" value="Ribosomal_uL15/eL18"/>
</dbReference>
<dbReference type="PANTHER" id="PTHR12934:SF11">
    <property type="entry name" value="LARGE RIBOSOMAL SUBUNIT PROTEIN UL15M"/>
    <property type="match status" value="1"/>
</dbReference>
<keyword evidence="4" id="KW-0694">RNA-binding</keyword>
<feature type="compositionally biased region" description="Basic residues" evidence="5">
    <location>
        <begin position="11"/>
        <end position="20"/>
    </location>
</feature>
<dbReference type="InterPro" id="IPR036227">
    <property type="entry name" value="Ribosomal_uL15/eL18_sf"/>
</dbReference>
<keyword evidence="4" id="KW-0699">rRNA-binding</keyword>
<reference evidence="7 8" key="1">
    <citation type="submission" date="2017-09" db="EMBL/GenBank/DDBJ databases">
        <title>Depth-based differentiation of microbial function through sediment-hosted aquifers and enrichment of novel symbionts in the deep terrestrial subsurface.</title>
        <authorList>
            <person name="Probst A.J."/>
            <person name="Ladd B."/>
            <person name="Jarett J.K."/>
            <person name="Geller-Mcgrath D.E."/>
            <person name="Sieber C.M."/>
            <person name="Emerson J.B."/>
            <person name="Anantharaman K."/>
            <person name="Thomas B.C."/>
            <person name="Malmstrom R."/>
            <person name="Stieglmeier M."/>
            <person name="Klingl A."/>
            <person name="Woyke T."/>
            <person name="Ryan C.M."/>
            <person name="Banfield J.F."/>
        </authorList>
    </citation>
    <scope>NUCLEOTIDE SEQUENCE [LARGE SCALE GENOMIC DNA]</scope>
    <source>
        <strain evidence="7">CG10_big_fil_rev_8_21_14_0_10_48_11</strain>
    </source>
</reference>
<feature type="compositionally biased region" description="Gly residues" evidence="5">
    <location>
        <begin position="21"/>
        <end position="35"/>
    </location>
</feature>
<accession>A0A2M8LEY6</accession>
<feature type="domain" description="Large ribosomal subunit protein uL15/eL18" evidence="6">
    <location>
        <begin position="76"/>
        <end position="143"/>
    </location>
</feature>
<dbReference type="GO" id="GO:0015934">
    <property type="term" value="C:large ribosomal subunit"/>
    <property type="evidence" value="ECO:0007669"/>
    <property type="project" value="InterPro"/>
</dbReference>
<dbReference type="Proteomes" id="UP000231152">
    <property type="component" value="Unassembled WGS sequence"/>
</dbReference>